<dbReference type="AlphaFoldDB" id="A0A2P2JFN9"/>
<organism evidence="1">
    <name type="scientific">Rhizophora mucronata</name>
    <name type="common">Asiatic mangrove</name>
    <dbReference type="NCBI Taxonomy" id="61149"/>
    <lineage>
        <taxon>Eukaryota</taxon>
        <taxon>Viridiplantae</taxon>
        <taxon>Streptophyta</taxon>
        <taxon>Embryophyta</taxon>
        <taxon>Tracheophyta</taxon>
        <taxon>Spermatophyta</taxon>
        <taxon>Magnoliopsida</taxon>
        <taxon>eudicotyledons</taxon>
        <taxon>Gunneridae</taxon>
        <taxon>Pentapetalae</taxon>
        <taxon>rosids</taxon>
        <taxon>fabids</taxon>
        <taxon>Malpighiales</taxon>
        <taxon>Rhizophoraceae</taxon>
        <taxon>Rhizophora</taxon>
    </lineage>
</organism>
<evidence type="ECO:0000313" key="1">
    <source>
        <dbReference type="EMBL" id="MBW92293.1"/>
    </source>
</evidence>
<name>A0A2P2JFN9_RHIMU</name>
<reference evidence="1" key="1">
    <citation type="submission" date="2018-02" db="EMBL/GenBank/DDBJ databases">
        <title>Rhizophora mucronata_Transcriptome.</title>
        <authorList>
            <person name="Meera S.P."/>
            <person name="Sreeshan A."/>
            <person name="Augustine A."/>
        </authorList>
    </citation>
    <scope>NUCLEOTIDE SEQUENCE</scope>
    <source>
        <tissue evidence="1">Leaf</tissue>
    </source>
</reference>
<protein>
    <submittedName>
        <fullName evidence="1">Uncharacterized protein</fullName>
    </submittedName>
</protein>
<accession>A0A2P2JFN9</accession>
<sequence>MNQTQKQHSNTKLSAKSNQFLSHFDNSCQKNKKWNPLLTCFRLEIIIFSRQNTV</sequence>
<dbReference type="EMBL" id="GGEC01011810">
    <property type="protein sequence ID" value="MBW92293.1"/>
    <property type="molecule type" value="Transcribed_RNA"/>
</dbReference>
<proteinExistence type="predicted"/>